<keyword evidence="3" id="KW-1185">Reference proteome</keyword>
<dbReference type="EMBL" id="MIKF01000655">
    <property type="protein sequence ID" value="RTE69011.1"/>
    <property type="molecule type" value="Genomic_DNA"/>
</dbReference>
<protein>
    <recommendedName>
        <fullName evidence="1">Heterokaryon incompatibility domain-containing protein</fullName>
    </recommendedName>
</protein>
<evidence type="ECO:0000313" key="3">
    <source>
        <dbReference type="Proteomes" id="UP000287124"/>
    </source>
</evidence>
<organism evidence="2 3">
    <name type="scientific">Fusarium euwallaceae</name>
    <dbReference type="NCBI Taxonomy" id="1147111"/>
    <lineage>
        <taxon>Eukaryota</taxon>
        <taxon>Fungi</taxon>
        <taxon>Dikarya</taxon>
        <taxon>Ascomycota</taxon>
        <taxon>Pezizomycotina</taxon>
        <taxon>Sordariomycetes</taxon>
        <taxon>Hypocreomycetidae</taxon>
        <taxon>Hypocreales</taxon>
        <taxon>Nectriaceae</taxon>
        <taxon>Fusarium</taxon>
        <taxon>Fusarium solani species complex</taxon>
    </lineage>
</organism>
<feature type="domain" description="Heterokaryon incompatibility" evidence="1">
    <location>
        <begin position="99"/>
        <end position="247"/>
    </location>
</feature>
<proteinExistence type="predicted"/>
<feature type="non-terminal residue" evidence="2">
    <location>
        <position position="426"/>
    </location>
</feature>
<evidence type="ECO:0000259" key="1">
    <source>
        <dbReference type="Pfam" id="PF06985"/>
    </source>
</evidence>
<dbReference type="PANTHER" id="PTHR33112">
    <property type="entry name" value="DOMAIN PROTEIN, PUTATIVE-RELATED"/>
    <property type="match status" value="1"/>
</dbReference>
<name>A0A430KZW7_9HYPO</name>
<reference evidence="2 3" key="1">
    <citation type="submission" date="2017-06" db="EMBL/GenBank/DDBJ databases">
        <title>Comparative genomic analysis of Ambrosia Fusariam Clade fungi.</title>
        <authorList>
            <person name="Stajich J.E."/>
            <person name="Carrillo J."/>
            <person name="Kijimoto T."/>
            <person name="Eskalen A."/>
            <person name="O'Donnell K."/>
            <person name="Kasson M."/>
        </authorList>
    </citation>
    <scope>NUCLEOTIDE SEQUENCE [LARGE SCALE GENOMIC DNA]</scope>
    <source>
        <strain evidence="2 3">UCR1854</strain>
    </source>
</reference>
<dbReference type="PANTHER" id="PTHR33112:SF10">
    <property type="entry name" value="TOL"/>
    <property type="match status" value="1"/>
</dbReference>
<dbReference type="InterPro" id="IPR010730">
    <property type="entry name" value="HET"/>
</dbReference>
<evidence type="ECO:0000313" key="2">
    <source>
        <dbReference type="EMBL" id="RTE69011.1"/>
    </source>
</evidence>
<sequence>MEPGEHRILRLCSDIGPSEGPDGQVPDDQPQIGFPVLPAAHDPWRFVLLRAWLDRCTKNHGCHDRGRGKLPTRLLDIGGQGAPSILRLVLGQTTSDGKYVALSHCWGKTEPGKVPSYCTTKKNIGDREKEFPISDLPATFRDAIEVTRQLGLRYLWIDSLCIIQGDKGDWGQEAKRMEDVYRSAYCTLAATSAIDSNSGFLERTINSEYICVQDDSGRRVYVCTNPADFDTDVEGAQLNARAWVMQERFLSSRTIHFGAHQMYWECGKGVCYEDLTLLTSSRGNKRFKLDPQFPLLLQRSGIGPTIHFLQSLLEDYSNRGLSIPTDRAVALAGLEARIATALQCRSYGYGAFDFCLHRNLLWQRTDPQKERIQYETGKEVPSWSWMAYEGGIRFIGFEELPYDQLDKFNPLIFYQRDQEKVALLTK</sequence>
<dbReference type="Proteomes" id="UP000287124">
    <property type="component" value="Unassembled WGS sequence"/>
</dbReference>
<comment type="caution">
    <text evidence="2">The sequence shown here is derived from an EMBL/GenBank/DDBJ whole genome shotgun (WGS) entry which is preliminary data.</text>
</comment>
<dbReference type="AlphaFoldDB" id="A0A430KZW7"/>
<accession>A0A430KZW7</accession>
<dbReference type="Pfam" id="PF06985">
    <property type="entry name" value="HET"/>
    <property type="match status" value="1"/>
</dbReference>
<gene>
    <name evidence="2" type="ORF">BHE90_016608</name>
</gene>